<evidence type="ECO:0000313" key="2">
    <source>
        <dbReference type="EMBL" id="TGZ76991.1"/>
    </source>
</evidence>
<dbReference type="AlphaFoldDB" id="A0A4S2MJ50"/>
<keyword evidence="2" id="KW-0808">Transferase</keyword>
<feature type="compositionally biased region" description="Low complexity" evidence="1">
    <location>
        <begin position="44"/>
        <end position="59"/>
    </location>
</feature>
<dbReference type="PANTHER" id="PTHR43591:SF24">
    <property type="entry name" value="2-METHOXY-6-POLYPRENYL-1,4-BENZOQUINOL METHYLASE, MITOCHONDRIAL"/>
    <property type="match status" value="1"/>
</dbReference>
<dbReference type="GO" id="GO:0008168">
    <property type="term" value="F:methyltransferase activity"/>
    <property type="evidence" value="ECO:0007669"/>
    <property type="project" value="UniProtKB-KW"/>
</dbReference>
<dbReference type="Pfam" id="PF13489">
    <property type="entry name" value="Methyltransf_23"/>
    <property type="match status" value="1"/>
</dbReference>
<dbReference type="InParanoid" id="A0A4S2MJ50"/>
<dbReference type="OrthoDB" id="2013972at2759"/>
<keyword evidence="3" id="KW-1185">Reference proteome</keyword>
<dbReference type="Proteomes" id="UP000298138">
    <property type="component" value="Unassembled WGS sequence"/>
</dbReference>
<dbReference type="Gene3D" id="3.40.50.150">
    <property type="entry name" value="Vaccinia Virus protein VP39"/>
    <property type="match status" value="1"/>
</dbReference>
<sequence>MADSSPTSPAPKSSSTLPPVELEPQDVQQNQDPIEADDPDAVFSDYSSQASSTQSLSSSIKEHIYANGRRYHRKSSDENQQYLLPSDETEMDRLDMMHHMGLLTLDGDLYRAPIVGDPANVLDCGTGTGIWALDFGNQHPGSRVIGVDLAPNQPSWTYPNVEFETDDLEKEWTFKKNYFDYIHSRTLGTAIKDWAKYTKQMFDHAAPGGYVEISEHALIGACDDGTVPPDSIFDKYFEHLQAALLKVGVDVRFFSSRFFREHLEAAGFVDIKVFVYKVPWGTWPKNKKFKYMGAVCAEIFRSGLEAYGMMAMTRLLEMPEEEVKQICEDFYKTIMEGKQHSYHLQWQIVARKPTDAKA</sequence>
<dbReference type="EMBL" id="ML220161">
    <property type="protein sequence ID" value="TGZ76991.1"/>
    <property type="molecule type" value="Genomic_DNA"/>
</dbReference>
<accession>A0A4S2MJ50</accession>
<dbReference type="CDD" id="cd02440">
    <property type="entry name" value="AdoMet_MTases"/>
    <property type="match status" value="1"/>
</dbReference>
<dbReference type="GO" id="GO:0032259">
    <property type="term" value="P:methylation"/>
    <property type="evidence" value="ECO:0007669"/>
    <property type="project" value="UniProtKB-KW"/>
</dbReference>
<keyword evidence="2" id="KW-0489">Methyltransferase</keyword>
<gene>
    <name evidence="2" type="ORF">EX30DRAFT_344461</name>
</gene>
<dbReference type="SUPFAM" id="SSF53335">
    <property type="entry name" value="S-adenosyl-L-methionine-dependent methyltransferases"/>
    <property type="match status" value="1"/>
</dbReference>
<feature type="region of interest" description="Disordered" evidence="1">
    <location>
        <begin position="1"/>
        <end position="59"/>
    </location>
</feature>
<proteinExistence type="predicted"/>
<evidence type="ECO:0000313" key="3">
    <source>
        <dbReference type="Proteomes" id="UP000298138"/>
    </source>
</evidence>
<dbReference type="InterPro" id="IPR029063">
    <property type="entry name" value="SAM-dependent_MTases_sf"/>
</dbReference>
<dbReference type="STRING" id="341454.A0A4S2MJ50"/>
<protein>
    <submittedName>
        <fullName evidence="2">S-adenosyl-L-methionine-dependent methyltransferase</fullName>
    </submittedName>
</protein>
<dbReference type="PANTHER" id="PTHR43591">
    <property type="entry name" value="METHYLTRANSFERASE"/>
    <property type="match status" value="1"/>
</dbReference>
<organism evidence="2 3">
    <name type="scientific">Ascodesmis nigricans</name>
    <dbReference type="NCBI Taxonomy" id="341454"/>
    <lineage>
        <taxon>Eukaryota</taxon>
        <taxon>Fungi</taxon>
        <taxon>Dikarya</taxon>
        <taxon>Ascomycota</taxon>
        <taxon>Pezizomycotina</taxon>
        <taxon>Pezizomycetes</taxon>
        <taxon>Pezizales</taxon>
        <taxon>Ascodesmidaceae</taxon>
        <taxon>Ascodesmis</taxon>
    </lineage>
</organism>
<feature type="compositionally biased region" description="Low complexity" evidence="1">
    <location>
        <begin position="1"/>
        <end position="19"/>
    </location>
</feature>
<name>A0A4S2MJ50_9PEZI</name>
<evidence type="ECO:0000256" key="1">
    <source>
        <dbReference type="SAM" id="MobiDB-lite"/>
    </source>
</evidence>
<reference evidence="2 3" key="1">
    <citation type="submission" date="2019-04" db="EMBL/GenBank/DDBJ databases">
        <title>Comparative genomics and transcriptomics to analyze fruiting body development in filamentous ascomycetes.</title>
        <authorList>
            <consortium name="DOE Joint Genome Institute"/>
            <person name="Lutkenhaus R."/>
            <person name="Traeger S."/>
            <person name="Breuer J."/>
            <person name="Kuo A."/>
            <person name="Lipzen A."/>
            <person name="Pangilinan J."/>
            <person name="Dilworth D."/>
            <person name="Sandor L."/>
            <person name="Poggeler S."/>
            <person name="Barry K."/>
            <person name="Grigoriev I.V."/>
            <person name="Nowrousian M."/>
        </authorList>
    </citation>
    <scope>NUCLEOTIDE SEQUENCE [LARGE SCALE GENOMIC DNA]</scope>
    <source>
        <strain evidence="2 3">CBS 389.68</strain>
    </source>
</reference>